<organism evidence="1 2">
    <name type="scientific">Parelaphostrongylus tenuis</name>
    <name type="common">Meningeal worm</name>
    <dbReference type="NCBI Taxonomy" id="148309"/>
    <lineage>
        <taxon>Eukaryota</taxon>
        <taxon>Metazoa</taxon>
        <taxon>Ecdysozoa</taxon>
        <taxon>Nematoda</taxon>
        <taxon>Chromadorea</taxon>
        <taxon>Rhabditida</taxon>
        <taxon>Rhabditina</taxon>
        <taxon>Rhabditomorpha</taxon>
        <taxon>Strongyloidea</taxon>
        <taxon>Metastrongylidae</taxon>
        <taxon>Parelaphostrongylus</taxon>
    </lineage>
</organism>
<dbReference type="Proteomes" id="UP001196413">
    <property type="component" value="Unassembled WGS sequence"/>
</dbReference>
<evidence type="ECO:0000313" key="2">
    <source>
        <dbReference type="Proteomes" id="UP001196413"/>
    </source>
</evidence>
<keyword evidence="2" id="KW-1185">Reference proteome</keyword>
<dbReference type="EMBL" id="JAHQIW010003890">
    <property type="protein sequence ID" value="KAJ1360517.1"/>
    <property type="molecule type" value="Genomic_DNA"/>
</dbReference>
<dbReference type="AlphaFoldDB" id="A0AAD5N375"/>
<name>A0AAD5N375_PARTN</name>
<gene>
    <name evidence="1" type="ORF">KIN20_019509</name>
</gene>
<accession>A0AAD5N375</accession>
<protein>
    <submittedName>
        <fullName evidence="1">Uncharacterized protein</fullName>
    </submittedName>
</protein>
<sequence length="122" mass="14299">MVNHRGVVPARTNDERHYNFFAIRLYPFGLQALFRDILKSVPNRHWITIKFVSQHPATHRCIFLNSIVGCLANGLSWTSLSWLVGQLVSFFTECLEPIAELYRRRIFRHHTSCRFVDEPQKG</sequence>
<proteinExistence type="predicted"/>
<evidence type="ECO:0000313" key="1">
    <source>
        <dbReference type="EMBL" id="KAJ1360517.1"/>
    </source>
</evidence>
<reference evidence="1" key="1">
    <citation type="submission" date="2021-06" db="EMBL/GenBank/DDBJ databases">
        <title>Parelaphostrongylus tenuis whole genome reference sequence.</title>
        <authorList>
            <person name="Garwood T.J."/>
            <person name="Larsen P.A."/>
            <person name="Fountain-Jones N.M."/>
            <person name="Garbe J.R."/>
            <person name="Macchietto M.G."/>
            <person name="Kania S.A."/>
            <person name="Gerhold R.W."/>
            <person name="Richards J.E."/>
            <person name="Wolf T.M."/>
        </authorList>
    </citation>
    <scope>NUCLEOTIDE SEQUENCE</scope>
    <source>
        <strain evidence="1">MNPRO001-30</strain>
        <tissue evidence="1">Meninges</tissue>
    </source>
</reference>
<comment type="caution">
    <text evidence="1">The sequence shown here is derived from an EMBL/GenBank/DDBJ whole genome shotgun (WGS) entry which is preliminary data.</text>
</comment>